<name>A0A8H7QK97_9FUNG</name>
<dbReference type="PANTHER" id="PTHR46910:SF1">
    <property type="entry name" value="MISCELLANEOUS ZN(II)2CYS6 TRANSCRIPTION FACTOR (EUROFUNG)-RELATED"/>
    <property type="match status" value="1"/>
</dbReference>
<dbReference type="AlphaFoldDB" id="A0A8H7QK97"/>
<dbReference type="InterPro" id="IPR050987">
    <property type="entry name" value="AtrR-like"/>
</dbReference>
<sequence length="646" mass="74470">MEPPVTKKPLNRRSSISSDNSKKKSSRACAPCRKRKVKCNGLQPCDRCSKTEAACIYDKPQQKKDTPKPMSENHEPRLKALEQFLKQFSILLDKNEPEPPMFSSQVESSEDPKPHRLSISTTGKGFYVPDKYLRTDRIPDLYKPGMSDWNPVIQELIPTLETYIPAEPIRENLISIYFQFVDPVIPILHKASFFQQLRSRQPINNLLLNAIYCVSSRWDLGAPPSGEEPRGWGFYQIAVNLLDQQQQVKLSTVQALFLLLKYNEHVRRPGFIWRTRYYFQMIVRMCKDLGLPRDIASTSSNIFIEIEKRKRIFWAVYCYDVMMSIENGTRPNFSIVHCSLDIPHVLADEAQEHEKIMHFILLTKIMRNQSDIVDFLHVKYNDRQGKSFDQLTHELKTTINLITSTTKFPQKECMCYTTCFLYLASCFATILLHRPFALFHQQQDTLSPTTRSHQSHCTEAAIRIKLITELILECNAFEDMYCSIRGIQQIIHYLSAAVTIFKEGNFEQDLQMTMRLTQTLASISPATEVVGNRNRPPRPSMSAPMTTTNLLSPGMKRQKHRTAETVSKRKSLHLPDAQQYPNQFDESMTYSQEPQSMNTYDNTIYNTTNNAMSINSTVLPNIPNHQSLLGLLYNEDENSTRNNIPT</sequence>
<dbReference type="InterPro" id="IPR036864">
    <property type="entry name" value="Zn2-C6_fun-type_DNA-bd_sf"/>
</dbReference>
<feature type="region of interest" description="Disordered" evidence="3">
    <location>
        <begin position="95"/>
        <end position="115"/>
    </location>
</feature>
<dbReference type="GO" id="GO:0003677">
    <property type="term" value="F:DNA binding"/>
    <property type="evidence" value="ECO:0007669"/>
    <property type="project" value="InterPro"/>
</dbReference>
<feature type="region of interest" description="Disordered" evidence="3">
    <location>
        <begin position="528"/>
        <end position="558"/>
    </location>
</feature>
<dbReference type="GO" id="GO:0008270">
    <property type="term" value="F:zinc ion binding"/>
    <property type="evidence" value="ECO:0007669"/>
    <property type="project" value="InterPro"/>
</dbReference>
<evidence type="ECO:0000256" key="2">
    <source>
        <dbReference type="ARBA" id="ARBA00023242"/>
    </source>
</evidence>
<evidence type="ECO:0000313" key="5">
    <source>
        <dbReference type="EMBL" id="KAG2194234.1"/>
    </source>
</evidence>
<dbReference type="CDD" id="cd12148">
    <property type="entry name" value="fungal_TF_MHR"/>
    <property type="match status" value="1"/>
</dbReference>
<accession>A0A8H7QK97</accession>
<feature type="domain" description="Zn(2)-C6 fungal-type" evidence="4">
    <location>
        <begin position="28"/>
        <end position="57"/>
    </location>
</feature>
<keyword evidence="1" id="KW-0479">Metal-binding</keyword>
<dbReference type="PROSITE" id="PS50048">
    <property type="entry name" value="ZN2_CY6_FUNGAL_2"/>
    <property type="match status" value="1"/>
</dbReference>
<dbReference type="Proteomes" id="UP000603453">
    <property type="component" value="Unassembled WGS sequence"/>
</dbReference>
<evidence type="ECO:0000256" key="1">
    <source>
        <dbReference type="ARBA" id="ARBA00022723"/>
    </source>
</evidence>
<feature type="region of interest" description="Disordered" evidence="3">
    <location>
        <begin position="1"/>
        <end position="31"/>
    </location>
</feature>
<reference evidence="5" key="1">
    <citation type="submission" date="2020-12" db="EMBL/GenBank/DDBJ databases">
        <title>Metabolic potential, ecology and presence of endohyphal bacteria is reflected in genomic diversity of Mucoromycotina.</title>
        <authorList>
            <person name="Muszewska A."/>
            <person name="Okrasinska A."/>
            <person name="Steczkiewicz K."/>
            <person name="Drgas O."/>
            <person name="Orlowska M."/>
            <person name="Perlinska-Lenart U."/>
            <person name="Aleksandrzak-Piekarczyk T."/>
            <person name="Szatraj K."/>
            <person name="Zielenkiewicz U."/>
            <person name="Pilsyk S."/>
            <person name="Malc E."/>
            <person name="Mieczkowski P."/>
            <person name="Kruszewska J.S."/>
            <person name="Biernat P."/>
            <person name="Pawlowska J."/>
        </authorList>
    </citation>
    <scope>NUCLEOTIDE SEQUENCE</scope>
    <source>
        <strain evidence="5">WA0000017839</strain>
    </source>
</reference>
<keyword evidence="6" id="KW-1185">Reference proteome</keyword>
<dbReference type="EMBL" id="JAEPRD010000202">
    <property type="protein sequence ID" value="KAG2194234.1"/>
    <property type="molecule type" value="Genomic_DNA"/>
</dbReference>
<dbReference type="SUPFAM" id="SSF57701">
    <property type="entry name" value="Zn2/Cys6 DNA-binding domain"/>
    <property type="match status" value="1"/>
</dbReference>
<dbReference type="CDD" id="cd00067">
    <property type="entry name" value="GAL4"/>
    <property type="match status" value="1"/>
</dbReference>
<dbReference type="InterPro" id="IPR001138">
    <property type="entry name" value="Zn2Cys6_DnaBD"/>
</dbReference>
<dbReference type="InterPro" id="IPR007219">
    <property type="entry name" value="XnlR_reg_dom"/>
</dbReference>
<evidence type="ECO:0000259" key="4">
    <source>
        <dbReference type="PROSITE" id="PS50048"/>
    </source>
</evidence>
<dbReference type="Pfam" id="PF04082">
    <property type="entry name" value="Fungal_trans"/>
    <property type="match status" value="1"/>
</dbReference>
<dbReference type="PANTHER" id="PTHR46910">
    <property type="entry name" value="TRANSCRIPTION FACTOR PDR1"/>
    <property type="match status" value="1"/>
</dbReference>
<dbReference type="SMART" id="SM00906">
    <property type="entry name" value="Fungal_trans"/>
    <property type="match status" value="1"/>
</dbReference>
<dbReference type="GO" id="GO:0006351">
    <property type="term" value="P:DNA-templated transcription"/>
    <property type="evidence" value="ECO:0007669"/>
    <property type="project" value="InterPro"/>
</dbReference>
<protein>
    <recommendedName>
        <fullName evidence="4">Zn(2)-C6 fungal-type domain-containing protein</fullName>
    </recommendedName>
</protein>
<comment type="caution">
    <text evidence="5">The sequence shown here is derived from an EMBL/GenBank/DDBJ whole genome shotgun (WGS) entry which is preliminary data.</text>
</comment>
<gene>
    <name evidence="5" type="ORF">INT47_005702</name>
</gene>
<evidence type="ECO:0000313" key="6">
    <source>
        <dbReference type="Proteomes" id="UP000603453"/>
    </source>
</evidence>
<dbReference type="Gene3D" id="4.10.240.10">
    <property type="entry name" value="Zn(2)-C6 fungal-type DNA-binding domain"/>
    <property type="match status" value="1"/>
</dbReference>
<organism evidence="5 6">
    <name type="scientific">Mucor saturninus</name>
    <dbReference type="NCBI Taxonomy" id="64648"/>
    <lineage>
        <taxon>Eukaryota</taxon>
        <taxon>Fungi</taxon>
        <taxon>Fungi incertae sedis</taxon>
        <taxon>Mucoromycota</taxon>
        <taxon>Mucoromycotina</taxon>
        <taxon>Mucoromycetes</taxon>
        <taxon>Mucorales</taxon>
        <taxon>Mucorineae</taxon>
        <taxon>Mucoraceae</taxon>
        <taxon>Mucor</taxon>
    </lineage>
</organism>
<proteinExistence type="predicted"/>
<dbReference type="OrthoDB" id="2283631at2759"/>
<evidence type="ECO:0000256" key="3">
    <source>
        <dbReference type="SAM" id="MobiDB-lite"/>
    </source>
</evidence>
<dbReference type="GO" id="GO:0000981">
    <property type="term" value="F:DNA-binding transcription factor activity, RNA polymerase II-specific"/>
    <property type="evidence" value="ECO:0007669"/>
    <property type="project" value="InterPro"/>
</dbReference>
<dbReference type="SMART" id="SM00066">
    <property type="entry name" value="GAL4"/>
    <property type="match status" value="1"/>
</dbReference>
<dbReference type="PROSITE" id="PS00463">
    <property type="entry name" value="ZN2_CY6_FUNGAL_1"/>
    <property type="match status" value="1"/>
</dbReference>
<keyword evidence="2" id="KW-0539">Nucleus</keyword>
<dbReference type="Pfam" id="PF00172">
    <property type="entry name" value="Zn_clus"/>
    <property type="match status" value="1"/>
</dbReference>